<protein>
    <submittedName>
        <fullName evidence="3">CLUMA_CG017747, isoform A</fullName>
    </submittedName>
</protein>
<dbReference type="Proteomes" id="UP000183832">
    <property type="component" value="Unassembled WGS sequence"/>
</dbReference>
<feature type="region of interest" description="Disordered" evidence="2">
    <location>
        <begin position="1"/>
        <end position="22"/>
    </location>
</feature>
<dbReference type="EMBL" id="CVRI01000063">
    <property type="protein sequence ID" value="CRL04683.1"/>
    <property type="molecule type" value="Genomic_DNA"/>
</dbReference>
<accession>A0A1J1IWM1</accession>
<name>A0A1J1IWM1_9DIPT</name>
<organism evidence="3 4">
    <name type="scientific">Clunio marinus</name>
    <dbReference type="NCBI Taxonomy" id="568069"/>
    <lineage>
        <taxon>Eukaryota</taxon>
        <taxon>Metazoa</taxon>
        <taxon>Ecdysozoa</taxon>
        <taxon>Arthropoda</taxon>
        <taxon>Hexapoda</taxon>
        <taxon>Insecta</taxon>
        <taxon>Pterygota</taxon>
        <taxon>Neoptera</taxon>
        <taxon>Endopterygota</taxon>
        <taxon>Diptera</taxon>
        <taxon>Nematocera</taxon>
        <taxon>Chironomoidea</taxon>
        <taxon>Chironomidae</taxon>
        <taxon>Clunio</taxon>
    </lineage>
</organism>
<dbReference type="AlphaFoldDB" id="A0A1J1IWM1"/>
<feature type="compositionally biased region" description="Polar residues" evidence="2">
    <location>
        <begin position="1"/>
        <end position="16"/>
    </location>
</feature>
<sequence>MDKITNINCDDANSSPMAPEVPESGYLVKKSKETIDKLERENFNLKLKYFLLNRRDKEFLRQAANVNFDFFEMFEENEALKMELSEKNILLKSALDVINQLEDKILSLQIHFENSLAEHDAVVSRSLKNKSKSRFYKKVQIKFSPSLDIHQMEVTTALLTDNTNLLKKLTNMKAKLSYKSQTVDELLKTKIEMEKNLYTLKADKNDYKTKEKADNLIKSNNVSGIIGVQKENEELKRKNFELETTCEKLRRVNQELEFIITEQNELMKQLNKTIEGKNEEILEYKDRLDMPACSSSSSIYIAEDIKLIEDDLSKISRQYPFHNPLFGQEFEMHH</sequence>
<proteinExistence type="predicted"/>
<reference evidence="3 4" key="1">
    <citation type="submission" date="2015-04" db="EMBL/GenBank/DDBJ databases">
        <authorList>
            <person name="Syromyatnikov M.Y."/>
            <person name="Popov V.N."/>
        </authorList>
    </citation>
    <scope>NUCLEOTIDE SEQUENCE [LARGE SCALE GENOMIC DNA]</scope>
</reference>
<evidence type="ECO:0000256" key="1">
    <source>
        <dbReference type="SAM" id="Coils"/>
    </source>
</evidence>
<gene>
    <name evidence="3" type="ORF">CLUMA_CG017747</name>
</gene>
<keyword evidence="4" id="KW-1185">Reference proteome</keyword>
<feature type="coiled-coil region" evidence="1">
    <location>
        <begin position="225"/>
        <end position="287"/>
    </location>
</feature>
<keyword evidence="1" id="KW-0175">Coiled coil</keyword>
<evidence type="ECO:0000256" key="2">
    <source>
        <dbReference type="SAM" id="MobiDB-lite"/>
    </source>
</evidence>
<evidence type="ECO:0000313" key="4">
    <source>
        <dbReference type="Proteomes" id="UP000183832"/>
    </source>
</evidence>
<evidence type="ECO:0000313" key="3">
    <source>
        <dbReference type="EMBL" id="CRL04683.1"/>
    </source>
</evidence>